<name>A0ABP5VRW8_9ACTN</name>
<evidence type="ECO:0000256" key="1">
    <source>
        <dbReference type="ARBA" id="ARBA00022679"/>
    </source>
</evidence>
<dbReference type="Pfam" id="PF13581">
    <property type="entry name" value="HATPase_c_2"/>
    <property type="match status" value="1"/>
</dbReference>
<gene>
    <name evidence="7" type="ORF">GCM10010191_18630</name>
</gene>
<feature type="transmembrane region" description="Helical" evidence="5">
    <location>
        <begin position="61"/>
        <end position="81"/>
    </location>
</feature>
<dbReference type="SUPFAM" id="SSF55874">
    <property type="entry name" value="ATPase domain of HSP90 chaperone/DNA topoisomerase II/histidine kinase"/>
    <property type="match status" value="1"/>
</dbReference>
<reference evidence="8" key="1">
    <citation type="journal article" date="2019" name="Int. J. Syst. Evol. Microbiol.">
        <title>The Global Catalogue of Microorganisms (GCM) 10K type strain sequencing project: providing services to taxonomists for standard genome sequencing and annotation.</title>
        <authorList>
            <consortium name="The Broad Institute Genomics Platform"/>
            <consortium name="The Broad Institute Genome Sequencing Center for Infectious Disease"/>
            <person name="Wu L."/>
            <person name="Ma J."/>
        </authorList>
    </citation>
    <scope>NUCLEOTIDE SEQUENCE [LARGE SCALE GENOMIC DNA]</scope>
    <source>
        <strain evidence="8">JCM 3325</strain>
    </source>
</reference>
<keyword evidence="5" id="KW-0472">Membrane</keyword>
<keyword evidence="5" id="KW-1133">Transmembrane helix</keyword>
<dbReference type="Proteomes" id="UP001501231">
    <property type="component" value="Unassembled WGS sequence"/>
</dbReference>
<sequence>MTARLGILPPMALAESRGADPAQHGVRRKSVQFMVVLRLTSGVTGGVVALAGRAAAARPGWVTVCVVAMLAWSVLFVLVMVASGPSRWLLAGDVALVAGLCLGHRELVPDQVLQASAGTGWVDIMAGSGVFIAQFATRQPFGMAIAVFIAAVYAAGAPGLREAPVLLVVQGALAATLVGLLRREARAVDRELVERAEAEAEEKARSAARADERDQQRRLHDTVLATLTMVGTGGITRASPVLARRAAADLAVIDGLRADDLRLPRGARLDLALRAAVTAPRPGLPLLRVVEDVVPCELPREVAAAMVHSAEEALCNVARHAGTGTARLGLERTAEGAVLTIVDAGTGFDPATVPVHRRGLRESIRGRMRAVGGDARIESRPGAGTRVRLWWPGG</sequence>
<protein>
    <recommendedName>
        <fullName evidence="6">Histidine kinase/HSP90-like ATPase domain-containing protein</fullName>
    </recommendedName>
</protein>
<keyword evidence="1" id="KW-0808">Transferase</keyword>
<keyword evidence="3" id="KW-0902">Two-component regulatory system</keyword>
<dbReference type="InterPro" id="IPR050482">
    <property type="entry name" value="Sensor_HK_TwoCompSys"/>
</dbReference>
<evidence type="ECO:0000313" key="7">
    <source>
        <dbReference type="EMBL" id="GAA2410158.1"/>
    </source>
</evidence>
<keyword evidence="5" id="KW-0812">Transmembrane</keyword>
<dbReference type="EMBL" id="BAAARW010000006">
    <property type="protein sequence ID" value="GAA2410158.1"/>
    <property type="molecule type" value="Genomic_DNA"/>
</dbReference>
<evidence type="ECO:0000256" key="2">
    <source>
        <dbReference type="ARBA" id="ARBA00022777"/>
    </source>
</evidence>
<dbReference type="InterPro" id="IPR036890">
    <property type="entry name" value="HATPase_C_sf"/>
</dbReference>
<evidence type="ECO:0000256" key="4">
    <source>
        <dbReference type="SAM" id="Coils"/>
    </source>
</evidence>
<evidence type="ECO:0000313" key="8">
    <source>
        <dbReference type="Proteomes" id="UP001501231"/>
    </source>
</evidence>
<feature type="transmembrane region" description="Helical" evidence="5">
    <location>
        <begin position="35"/>
        <end position="55"/>
    </location>
</feature>
<feature type="transmembrane region" description="Helical" evidence="5">
    <location>
        <begin position="163"/>
        <end position="181"/>
    </location>
</feature>
<feature type="transmembrane region" description="Helical" evidence="5">
    <location>
        <begin position="140"/>
        <end position="157"/>
    </location>
</feature>
<keyword evidence="4" id="KW-0175">Coiled coil</keyword>
<proteinExistence type="predicted"/>
<keyword evidence="8" id="KW-1185">Reference proteome</keyword>
<dbReference type="CDD" id="cd16917">
    <property type="entry name" value="HATPase_UhpB-NarQ-NarX-like"/>
    <property type="match status" value="1"/>
</dbReference>
<accession>A0ABP5VRW8</accession>
<keyword evidence="2" id="KW-0418">Kinase</keyword>
<evidence type="ECO:0000259" key="6">
    <source>
        <dbReference type="Pfam" id="PF13581"/>
    </source>
</evidence>
<dbReference type="Gene3D" id="3.30.565.10">
    <property type="entry name" value="Histidine kinase-like ATPase, C-terminal domain"/>
    <property type="match status" value="1"/>
</dbReference>
<evidence type="ECO:0000256" key="5">
    <source>
        <dbReference type="SAM" id="Phobius"/>
    </source>
</evidence>
<feature type="domain" description="Histidine kinase/HSP90-like ATPase" evidence="6">
    <location>
        <begin position="288"/>
        <end position="356"/>
    </location>
</feature>
<feature type="coiled-coil region" evidence="4">
    <location>
        <begin position="181"/>
        <end position="213"/>
    </location>
</feature>
<dbReference type="PANTHER" id="PTHR24421">
    <property type="entry name" value="NITRATE/NITRITE SENSOR PROTEIN NARX-RELATED"/>
    <property type="match status" value="1"/>
</dbReference>
<dbReference type="InterPro" id="IPR003594">
    <property type="entry name" value="HATPase_dom"/>
</dbReference>
<comment type="caution">
    <text evidence="7">The sequence shown here is derived from an EMBL/GenBank/DDBJ whole genome shotgun (WGS) entry which is preliminary data.</text>
</comment>
<organism evidence="7 8">
    <name type="scientific">Actinomadura vinacea</name>
    <dbReference type="NCBI Taxonomy" id="115336"/>
    <lineage>
        <taxon>Bacteria</taxon>
        <taxon>Bacillati</taxon>
        <taxon>Actinomycetota</taxon>
        <taxon>Actinomycetes</taxon>
        <taxon>Streptosporangiales</taxon>
        <taxon>Thermomonosporaceae</taxon>
        <taxon>Actinomadura</taxon>
    </lineage>
</organism>
<evidence type="ECO:0000256" key="3">
    <source>
        <dbReference type="ARBA" id="ARBA00023012"/>
    </source>
</evidence>